<feature type="binding site" evidence="11">
    <location>
        <position position="166"/>
    </location>
    <ligand>
        <name>FAD</name>
        <dbReference type="ChEBI" id="CHEBI:57692"/>
    </ligand>
</feature>
<evidence type="ECO:0000256" key="10">
    <source>
        <dbReference type="PIRSR" id="PIRSR000350-2"/>
    </source>
</evidence>
<keyword evidence="4 11" id="KW-0274">FAD</keyword>
<dbReference type="GO" id="GO:0005739">
    <property type="term" value="C:mitochondrion"/>
    <property type="evidence" value="ECO:0007669"/>
    <property type="project" value="TreeGrafter"/>
</dbReference>
<name>A0A1V9XFK4_9ACAR</name>
<keyword evidence="5 13" id="KW-0560">Oxidoreductase</keyword>
<feature type="binding site" evidence="11">
    <location>
        <position position="367"/>
    </location>
    <ligand>
        <name>FAD</name>
        <dbReference type="ChEBI" id="CHEBI:57692"/>
    </ligand>
</feature>
<dbReference type="OrthoDB" id="361797at2759"/>
<evidence type="ECO:0000313" key="17">
    <source>
        <dbReference type="Proteomes" id="UP000192247"/>
    </source>
</evidence>
<dbReference type="EMBL" id="MNPL01012339">
    <property type="protein sequence ID" value="OQR72196.1"/>
    <property type="molecule type" value="Genomic_DNA"/>
</dbReference>
<evidence type="ECO:0000313" key="16">
    <source>
        <dbReference type="EMBL" id="OQR72196.1"/>
    </source>
</evidence>
<dbReference type="GO" id="GO:0045252">
    <property type="term" value="C:oxoglutarate dehydrogenase complex"/>
    <property type="evidence" value="ECO:0007669"/>
    <property type="project" value="TreeGrafter"/>
</dbReference>
<gene>
    <name evidence="16" type="ORF">BIW11_10539</name>
</gene>
<dbReference type="InterPro" id="IPR012999">
    <property type="entry name" value="Pyr_OxRdtase_I_AS"/>
</dbReference>
<evidence type="ECO:0000256" key="13">
    <source>
        <dbReference type="RuleBase" id="RU003692"/>
    </source>
</evidence>
<keyword evidence="7" id="KW-1015">Disulfide bond</keyword>
<dbReference type="Gene3D" id="3.50.50.60">
    <property type="entry name" value="FAD/NAD(P)-binding domain"/>
    <property type="match status" value="2"/>
</dbReference>
<reference evidence="16 17" key="1">
    <citation type="journal article" date="2017" name="Gigascience">
        <title>Draft genome of the honey bee ectoparasitic mite, Tropilaelaps mercedesae, is shaped by the parasitic life history.</title>
        <authorList>
            <person name="Dong X."/>
            <person name="Armstrong S.D."/>
            <person name="Xia D."/>
            <person name="Makepeace B.L."/>
            <person name="Darby A.C."/>
            <person name="Kadowaki T."/>
        </authorList>
    </citation>
    <scope>NUCLEOTIDE SEQUENCE [LARGE SCALE GENOMIC DNA]</scope>
    <source>
        <strain evidence="16">Wuxi-XJTLU</strain>
    </source>
</reference>
<proteinExistence type="inferred from homology"/>
<dbReference type="InterPro" id="IPR016156">
    <property type="entry name" value="FAD/NAD-linked_Rdtase_dimer_sf"/>
</dbReference>
<dbReference type="InterPro" id="IPR004099">
    <property type="entry name" value="Pyr_nucl-diS_OxRdtase_dimer"/>
</dbReference>
<feature type="binding site" evidence="11">
    <location>
        <begin position="195"/>
        <end position="197"/>
    </location>
    <ligand>
        <name>FAD</name>
        <dbReference type="ChEBI" id="CHEBI:57692"/>
    </ligand>
</feature>
<keyword evidence="17" id="KW-1185">Reference proteome</keyword>
<feature type="binding site" evidence="11">
    <location>
        <begin position="232"/>
        <end position="239"/>
    </location>
    <ligand>
        <name>NAD(+)</name>
        <dbReference type="ChEBI" id="CHEBI:57540"/>
    </ligand>
</feature>
<dbReference type="SUPFAM" id="SSF55424">
    <property type="entry name" value="FAD/NAD-linked reductases, dimerisation (C-terminal) domain"/>
    <property type="match status" value="1"/>
</dbReference>
<dbReference type="AlphaFoldDB" id="A0A1V9XFK4"/>
<evidence type="ECO:0000256" key="9">
    <source>
        <dbReference type="ARBA" id="ARBA00049187"/>
    </source>
</evidence>
<feature type="binding site" evidence="11">
    <location>
        <begin position="373"/>
        <end position="376"/>
    </location>
    <ligand>
        <name>FAD</name>
        <dbReference type="ChEBI" id="CHEBI:57692"/>
    </ligand>
</feature>
<evidence type="ECO:0000256" key="7">
    <source>
        <dbReference type="ARBA" id="ARBA00023157"/>
    </source>
</evidence>
<dbReference type="Gene3D" id="3.30.390.30">
    <property type="match status" value="1"/>
</dbReference>
<dbReference type="FunCoup" id="A0A1V9XFK4">
    <property type="interactions" value="1213"/>
</dbReference>
<dbReference type="PANTHER" id="PTHR22912">
    <property type="entry name" value="DISULFIDE OXIDOREDUCTASE"/>
    <property type="match status" value="1"/>
</dbReference>
<comment type="catalytic activity">
    <reaction evidence="9 13">
        <text>N(6)-[(R)-dihydrolipoyl]-L-lysyl-[protein] + NAD(+) = N(6)-[(R)-lipoyl]-L-lysyl-[protein] + NADH + H(+)</text>
        <dbReference type="Rhea" id="RHEA:15045"/>
        <dbReference type="Rhea" id="RHEA-COMP:10474"/>
        <dbReference type="Rhea" id="RHEA-COMP:10475"/>
        <dbReference type="ChEBI" id="CHEBI:15378"/>
        <dbReference type="ChEBI" id="CHEBI:57540"/>
        <dbReference type="ChEBI" id="CHEBI:57945"/>
        <dbReference type="ChEBI" id="CHEBI:83099"/>
        <dbReference type="ChEBI" id="CHEBI:83100"/>
        <dbReference type="EC" id="1.8.1.4"/>
    </reaction>
</comment>
<comment type="cofactor">
    <cofactor evidence="11 13">
        <name>FAD</name>
        <dbReference type="ChEBI" id="CHEBI:57692"/>
    </cofactor>
    <text evidence="11 13">Binds 1 FAD per subunit.</text>
</comment>
<sequence length="522" mass="55608">MNSAILSRISPAVRRTALTTLSCRGYAAAPAPNTTVGNCLMRCFCVFLNSDEKDYDLVVIGSGPGGYVAAVKAAQLGLKTACVEKRETLGGTCLNVGCIPSKALLHNSHLYHEALHQFASRGIECDNVRLNLNTLMDQKNKAVSALTGGIVHLFKQNKVSRFDGHGKITGQNEVTVLKADGSTETIKTNNILIATGSEVTPFPGIEIDEQTIVSSTGALSLSKVPEKLIVIGAGVIGLELGSVWSRLGSEVTAVEFLGSIGGVGIDGEISKNFQRILAKQGMKFKLETKVLGAQKSGSSISVQLQSAKDASKTEELQCNALLVCVGRRPYTENLGLEELGIKKDQRGRIEVNKTFQTSLPNIYAIGDCIPGPMLAHKAEDEGIICVESIVSGNKPHIDYDCVPSVIYTHPEVAWVGKTEEQVKSEGTSYKIGKFPLLANSRAKTNAETDGLVKIVADKNTDRILGAHIIGWGAGEIINEAALALEYGASCEDVARVCHAHPTVSEAFREANLAAYAGKAINF</sequence>
<feature type="binding site" evidence="11">
    <location>
        <position position="102"/>
    </location>
    <ligand>
        <name>FAD</name>
        <dbReference type="ChEBI" id="CHEBI:57692"/>
    </ligand>
</feature>
<dbReference type="InterPro" id="IPR006258">
    <property type="entry name" value="Lipoamide_DH"/>
</dbReference>
<dbReference type="Pfam" id="PF07992">
    <property type="entry name" value="Pyr_redox_2"/>
    <property type="match status" value="1"/>
</dbReference>
<protein>
    <recommendedName>
        <fullName evidence="2 13">Dihydrolipoyl dehydrogenase</fullName>
        <ecNumber evidence="2 13">1.8.1.4</ecNumber>
    </recommendedName>
</protein>
<dbReference type="PANTHER" id="PTHR22912:SF151">
    <property type="entry name" value="DIHYDROLIPOYL DEHYDROGENASE, MITOCHONDRIAL"/>
    <property type="match status" value="1"/>
</dbReference>
<dbReference type="InterPro" id="IPR050151">
    <property type="entry name" value="Class-I_Pyr_Nuc-Dis_Oxidored"/>
</dbReference>
<feature type="active site" description="Proton acceptor" evidence="10">
    <location>
        <position position="500"/>
    </location>
</feature>
<evidence type="ECO:0000256" key="2">
    <source>
        <dbReference type="ARBA" id="ARBA00012608"/>
    </source>
</evidence>
<feature type="binding site" evidence="11">
    <location>
        <position position="255"/>
    </location>
    <ligand>
        <name>NAD(+)</name>
        <dbReference type="ChEBI" id="CHEBI:57540"/>
    </ligand>
</feature>
<comment type="similarity">
    <text evidence="1 13">Belongs to the class-I pyridine nucleotide-disulfide oxidoreductase family.</text>
</comment>
<dbReference type="PIRSF" id="PIRSF000350">
    <property type="entry name" value="Mercury_reductase_MerA"/>
    <property type="match status" value="1"/>
</dbReference>
<evidence type="ECO:0000256" key="12">
    <source>
        <dbReference type="PIRSR" id="PIRSR000350-4"/>
    </source>
</evidence>
<feature type="domain" description="FAD/NAD(P)-binding" evidence="15">
    <location>
        <begin position="55"/>
        <end position="382"/>
    </location>
</feature>
<dbReference type="GO" id="GO:0050660">
    <property type="term" value="F:flavin adenine dinucleotide binding"/>
    <property type="evidence" value="ECO:0007669"/>
    <property type="project" value="InterPro"/>
</dbReference>
<dbReference type="FunFam" id="3.30.390.30:FF:000001">
    <property type="entry name" value="Dihydrolipoyl dehydrogenase"/>
    <property type="match status" value="1"/>
</dbReference>
<comment type="miscellaneous">
    <text evidence="13">The active site is a redox-active disulfide bond.</text>
</comment>
<dbReference type="InParanoid" id="A0A1V9XFK4"/>
<dbReference type="PRINTS" id="PR00411">
    <property type="entry name" value="PNDRDTASEI"/>
</dbReference>
<dbReference type="InterPro" id="IPR023753">
    <property type="entry name" value="FAD/NAD-binding_dom"/>
</dbReference>
<evidence type="ECO:0000259" key="15">
    <source>
        <dbReference type="Pfam" id="PF07992"/>
    </source>
</evidence>
<evidence type="ECO:0000256" key="1">
    <source>
        <dbReference type="ARBA" id="ARBA00007532"/>
    </source>
</evidence>
<dbReference type="PRINTS" id="PR00368">
    <property type="entry name" value="FADPNR"/>
</dbReference>
<feature type="binding site" evidence="11">
    <location>
        <position position="326"/>
    </location>
    <ligand>
        <name>NAD(+)</name>
        <dbReference type="ChEBI" id="CHEBI:57540"/>
    </ligand>
</feature>
<dbReference type="STRING" id="418985.A0A1V9XFK4"/>
<dbReference type="InterPro" id="IPR001100">
    <property type="entry name" value="Pyr_nuc-diS_OxRdtase"/>
</dbReference>
<accession>A0A1V9XFK4</accession>
<comment type="caution">
    <text evidence="16">The sequence shown here is derived from an EMBL/GenBank/DDBJ whole genome shotgun (WGS) entry which is preliminary data.</text>
</comment>
<keyword evidence="11" id="KW-0547">Nucleotide-binding</keyword>
<feature type="disulfide bond" description="Redox-active" evidence="12">
    <location>
        <begin position="93"/>
        <end position="98"/>
    </location>
</feature>
<organism evidence="16 17">
    <name type="scientific">Tropilaelaps mercedesae</name>
    <dbReference type="NCBI Taxonomy" id="418985"/>
    <lineage>
        <taxon>Eukaryota</taxon>
        <taxon>Metazoa</taxon>
        <taxon>Ecdysozoa</taxon>
        <taxon>Arthropoda</taxon>
        <taxon>Chelicerata</taxon>
        <taxon>Arachnida</taxon>
        <taxon>Acari</taxon>
        <taxon>Parasitiformes</taxon>
        <taxon>Mesostigmata</taxon>
        <taxon>Gamasina</taxon>
        <taxon>Dermanyssoidea</taxon>
        <taxon>Laelapidae</taxon>
        <taxon>Tropilaelaps</taxon>
    </lineage>
</organism>
<keyword evidence="3 13" id="KW-0285">Flavoprotein</keyword>
<dbReference type="NCBIfam" id="TIGR01350">
    <property type="entry name" value="lipoamide_DH"/>
    <property type="match status" value="1"/>
</dbReference>
<dbReference type="FunFam" id="3.50.50.60:FF:000001">
    <property type="entry name" value="Dihydrolipoyl dehydrogenase, mitochondrial"/>
    <property type="match status" value="1"/>
</dbReference>
<dbReference type="InterPro" id="IPR036188">
    <property type="entry name" value="FAD/NAD-bd_sf"/>
</dbReference>
<dbReference type="Pfam" id="PF02852">
    <property type="entry name" value="Pyr_redox_dim"/>
    <property type="match status" value="1"/>
</dbReference>
<dbReference type="SUPFAM" id="SSF51905">
    <property type="entry name" value="FAD/NAD(P)-binding domain"/>
    <property type="match status" value="1"/>
</dbReference>
<feature type="domain" description="Pyridine nucleotide-disulphide oxidoreductase dimerisation" evidence="14">
    <location>
        <begin position="402"/>
        <end position="510"/>
    </location>
</feature>
<evidence type="ECO:0000259" key="14">
    <source>
        <dbReference type="Pfam" id="PF02852"/>
    </source>
</evidence>
<dbReference type="PROSITE" id="PS00076">
    <property type="entry name" value="PYRIDINE_REDOX_1"/>
    <property type="match status" value="1"/>
</dbReference>
<evidence type="ECO:0000256" key="4">
    <source>
        <dbReference type="ARBA" id="ARBA00022827"/>
    </source>
</evidence>
<keyword evidence="6 11" id="KW-0520">NAD</keyword>
<evidence type="ECO:0000256" key="6">
    <source>
        <dbReference type="ARBA" id="ARBA00023027"/>
    </source>
</evidence>
<keyword evidence="8 13" id="KW-0676">Redox-active center</keyword>
<evidence type="ECO:0000256" key="8">
    <source>
        <dbReference type="ARBA" id="ARBA00023284"/>
    </source>
</evidence>
<dbReference type="GO" id="GO:0004148">
    <property type="term" value="F:dihydrolipoyl dehydrogenase (NADH) activity"/>
    <property type="evidence" value="ECO:0007669"/>
    <property type="project" value="UniProtKB-EC"/>
</dbReference>
<dbReference type="EC" id="1.8.1.4" evidence="2 13"/>
<evidence type="ECO:0000256" key="3">
    <source>
        <dbReference type="ARBA" id="ARBA00022630"/>
    </source>
</evidence>
<dbReference type="GO" id="GO:0006103">
    <property type="term" value="P:2-oxoglutarate metabolic process"/>
    <property type="evidence" value="ECO:0007669"/>
    <property type="project" value="TreeGrafter"/>
</dbReference>
<evidence type="ECO:0000256" key="11">
    <source>
        <dbReference type="PIRSR" id="PIRSR000350-3"/>
    </source>
</evidence>
<dbReference type="Proteomes" id="UP000192247">
    <property type="component" value="Unassembled WGS sequence"/>
</dbReference>
<evidence type="ECO:0000256" key="5">
    <source>
        <dbReference type="ARBA" id="ARBA00023002"/>
    </source>
</evidence>